<dbReference type="CDD" id="cd07377">
    <property type="entry name" value="WHTH_GntR"/>
    <property type="match status" value="1"/>
</dbReference>
<dbReference type="RefSeq" id="WP_098467862.1">
    <property type="nucleotide sequence ID" value="NZ_PDJD01000001.1"/>
</dbReference>
<evidence type="ECO:0000313" key="6">
    <source>
        <dbReference type="Proteomes" id="UP000224915"/>
    </source>
</evidence>
<dbReference type="SUPFAM" id="SSF48008">
    <property type="entry name" value="GntR ligand-binding domain-like"/>
    <property type="match status" value="1"/>
</dbReference>
<keyword evidence="2" id="KW-0238">DNA-binding</keyword>
<dbReference type="EMBL" id="PDJD01000001">
    <property type="protein sequence ID" value="PFG18610.1"/>
    <property type="molecule type" value="Genomic_DNA"/>
</dbReference>
<dbReference type="PRINTS" id="PR00035">
    <property type="entry name" value="HTHGNTR"/>
</dbReference>
<dbReference type="SUPFAM" id="SSF46785">
    <property type="entry name" value="Winged helix' DNA-binding domain"/>
    <property type="match status" value="1"/>
</dbReference>
<proteinExistence type="predicted"/>
<protein>
    <submittedName>
        <fullName evidence="5">GntR family transcriptional regulator</fullName>
    </submittedName>
</protein>
<dbReference type="Pfam" id="PF00392">
    <property type="entry name" value="GntR"/>
    <property type="match status" value="1"/>
</dbReference>
<keyword evidence="1" id="KW-0805">Transcription regulation</keyword>
<evidence type="ECO:0000256" key="2">
    <source>
        <dbReference type="ARBA" id="ARBA00023125"/>
    </source>
</evidence>
<evidence type="ECO:0000313" key="5">
    <source>
        <dbReference type="EMBL" id="PFG18610.1"/>
    </source>
</evidence>
<reference evidence="5 6" key="1">
    <citation type="submission" date="2017-10" db="EMBL/GenBank/DDBJ databases">
        <title>Sequencing the genomes of 1000 actinobacteria strains.</title>
        <authorList>
            <person name="Klenk H.-P."/>
        </authorList>
    </citation>
    <scope>NUCLEOTIDE SEQUENCE [LARGE SCALE GENOMIC DNA]</scope>
    <source>
        <strain evidence="5 6">DSM 21801</strain>
    </source>
</reference>
<keyword evidence="3" id="KW-0804">Transcription</keyword>
<name>A0A2A9CYB7_9MICO</name>
<dbReference type="Pfam" id="PF07729">
    <property type="entry name" value="FCD"/>
    <property type="match status" value="1"/>
</dbReference>
<organism evidence="5 6">
    <name type="scientific">Serinibacter salmoneus</name>
    <dbReference type="NCBI Taxonomy" id="556530"/>
    <lineage>
        <taxon>Bacteria</taxon>
        <taxon>Bacillati</taxon>
        <taxon>Actinomycetota</taxon>
        <taxon>Actinomycetes</taxon>
        <taxon>Micrococcales</taxon>
        <taxon>Beutenbergiaceae</taxon>
        <taxon>Serinibacter</taxon>
    </lineage>
</organism>
<dbReference type="PANTHER" id="PTHR43537">
    <property type="entry name" value="TRANSCRIPTIONAL REGULATOR, GNTR FAMILY"/>
    <property type="match status" value="1"/>
</dbReference>
<keyword evidence="6" id="KW-1185">Reference proteome</keyword>
<evidence type="ECO:0000259" key="4">
    <source>
        <dbReference type="PROSITE" id="PS50949"/>
    </source>
</evidence>
<dbReference type="AlphaFoldDB" id="A0A2A9CYB7"/>
<evidence type="ECO:0000256" key="1">
    <source>
        <dbReference type="ARBA" id="ARBA00023015"/>
    </source>
</evidence>
<accession>A0A2A9CYB7</accession>
<dbReference type="InterPro" id="IPR011711">
    <property type="entry name" value="GntR_C"/>
</dbReference>
<dbReference type="SMART" id="SM00345">
    <property type="entry name" value="HTH_GNTR"/>
    <property type="match status" value="1"/>
</dbReference>
<dbReference type="Gene3D" id="1.20.120.530">
    <property type="entry name" value="GntR ligand-binding domain-like"/>
    <property type="match status" value="1"/>
</dbReference>
<dbReference type="InterPro" id="IPR036388">
    <property type="entry name" value="WH-like_DNA-bd_sf"/>
</dbReference>
<feature type="domain" description="HTH gntR-type" evidence="4">
    <location>
        <begin position="16"/>
        <end position="83"/>
    </location>
</feature>
<dbReference type="OrthoDB" id="8680240at2"/>
<dbReference type="GO" id="GO:0003677">
    <property type="term" value="F:DNA binding"/>
    <property type="evidence" value="ECO:0007669"/>
    <property type="project" value="UniProtKB-KW"/>
</dbReference>
<dbReference type="GO" id="GO:0003700">
    <property type="term" value="F:DNA-binding transcription factor activity"/>
    <property type="evidence" value="ECO:0007669"/>
    <property type="project" value="InterPro"/>
</dbReference>
<evidence type="ECO:0000256" key="3">
    <source>
        <dbReference type="ARBA" id="ARBA00023163"/>
    </source>
</evidence>
<dbReference type="InterPro" id="IPR036390">
    <property type="entry name" value="WH_DNA-bd_sf"/>
</dbReference>
<dbReference type="Gene3D" id="1.10.10.10">
    <property type="entry name" value="Winged helix-like DNA-binding domain superfamily/Winged helix DNA-binding domain"/>
    <property type="match status" value="1"/>
</dbReference>
<gene>
    <name evidence="5" type="ORF">ATL40_0151</name>
</gene>
<comment type="caution">
    <text evidence="5">The sequence shown here is derived from an EMBL/GenBank/DDBJ whole genome shotgun (WGS) entry which is preliminary data.</text>
</comment>
<dbReference type="PROSITE" id="PS50949">
    <property type="entry name" value="HTH_GNTR"/>
    <property type="match status" value="1"/>
</dbReference>
<dbReference type="InterPro" id="IPR008920">
    <property type="entry name" value="TF_FadR/GntR_C"/>
</dbReference>
<dbReference type="PANTHER" id="PTHR43537:SF24">
    <property type="entry name" value="GLUCONATE OPERON TRANSCRIPTIONAL REPRESSOR"/>
    <property type="match status" value="1"/>
</dbReference>
<sequence>MPIPTSGERQAPVSRRLLRDDVYDRMHAAIVDGTLAPGETLRDEELIAWLGVSRTPIREALLRLQEEGLVVASPNNSTKVAEVRPDGLDDAIEVAGALRRHALRSTLQSVPREQLELLSEPMAALRTAAQSGDHAAVALAAFAYLETFDRATGNPVLAETVRKMSAHMIRTLREDPHGRSVPEIHGHFEDLHGAIVERDLDGALESLQHIYRISGE</sequence>
<dbReference type="InterPro" id="IPR000524">
    <property type="entry name" value="Tscrpt_reg_HTH_GntR"/>
</dbReference>
<dbReference type="Proteomes" id="UP000224915">
    <property type="component" value="Unassembled WGS sequence"/>
</dbReference>